<dbReference type="HOGENOM" id="CLU_011572_1_0_0"/>
<feature type="chain" id="PRO_5003612569" evidence="1">
    <location>
        <begin position="20"/>
        <end position="565"/>
    </location>
</feature>
<dbReference type="eggNOG" id="COG2720">
    <property type="taxonomic scope" value="Bacteria"/>
</dbReference>
<dbReference type="Pfam" id="PF04294">
    <property type="entry name" value="VanW"/>
    <property type="match status" value="1"/>
</dbReference>
<sequence length="565" mass="59260">MRYGLGGAAALVVLGGALAMGVATQGDGTLAPGLTVGGVAVGGLSMDAALKALREKGAAAPQVKVTAADKTWTLGADKLGWQADAEASLRPAQQLSQERGMVEKLQNMMGQQATRDFPLVVKVDPEAARATLKALTGGLNTQPTPATVGFDAKTRRYAVLTKDTPGRKADIDAAVSAYAADPSQTAVKVPVAEWKANNSAEKLQGYADQGNRLMRPLSVTLEGTARKGSLTALQVADLFWVRPEGIVLDDKTLGAALARLSAAVDQPAQNARYATEGGKLVRVPEKAGRVADRVAALAALRKAVTDPASSSVVFASKVSQPTLTVAALPDPTKLELITTGRSTYYGSSPERRANVANAAAKINGSVVPAGEVFSFLQSLGSITPDNGFVGGLIISGGRTVDGLGGGVCQVSTTTFRALYQAGLPVVERNQHSYRVGYYEPQVGFEAAVYDPGVDLKMKNDTGAPLLIRTVNNDARSTLEVQVWGIKPERSVSVSGATILSRTPHPAAQYVTNSRLRPGTTKQVDWAADGYNLYITRTIRDAAGTRTDKVSTVYKPWRAVYEVGPS</sequence>
<dbReference type="OrthoDB" id="73688at2"/>
<reference evidence="3 4" key="1">
    <citation type="journal article" date="2012" name="PLoS ONE">
        <title>Genome sequence and transcriptome analysis of the radioresistant bacterium Deinococcus gobiensis: insights into the extreme environmental adaptations.</title>
        <authorList>
            <person name="Yuan M."/>
            <person name="Chen M."/>
            <person name="Zhang W."/>
            <person name="Lu W."/>
            <person name="Wang J."/>
            <person name="Yang M."/>
            <person name="Zhao P."/>
            <person name="Tang R."/>
            <person name="Li X."/>
            <person name="Hao Y."/>
            <person name="Zhou Z."/>
            <person name="Zhan Y."/>
            <person name="Yu H."/>
            <person name="Teng C."/>
            <person name="Yan Y."/>
            <person name="Ping S."/>
            <person name="Wang Y."/>
            <person name="Lin M."/>
        </authorList>
    </citation>
    <scope>NUCLEOTIDE SEQUENCE [LARGE SCALE GENOMIC DNA]</scope>
    <source>
        <strain evidence="3 4">I-0</strain>
    </source>
</reference>
<dbReference type="Pfam" id="PF12229">
    <property type="entry name" value="PG_binding_4"/>
    <property type="match status" value="2"/>
</dbReference>
<evidence type="ECO:0000313" key="3">
    <source>
        <dbReference type="EMBL" id="AFD24842.1"/>
    </source>
</evidence>
<dbReference type="PATRIC" id="fig|745776.4.peg.939"/>
<evidence type="ECO:0000313" key="4">
    <source>
        <dbReference type="Proteomes" id="UP000007575"/>
    </source>
</evidence>
<dbReference type="PANTHER" id="PTHR35788:SF1">
    <property type="entry name" value="EXPORTED PROTEIN"/>
    <property type="match status" value="1"/>
</dbReference>
<feature type="signal peptide" evidence="1">
    <location>
        <begin position="1"/>
        <end position="19"/>
    </location>
</feature>
<evidence type="ECO:0000259" key="2">
    <source>
        <dbReference type="Pfam" id="PF12229"/>
    </source>
</evidence>
<evidence type="ECO:0000256" key="1">
    <source>
        <dbReference type="SAM" id="SignalP"/>
    </source>
</evidence>
<dbReference type="InterPro" id="IPR052913">
    <property type="entry name" value="Glycopeptide_resist_protein"/>
</dbReference>
<gene>
    <name evidence="3" type="ordered locus">DGo_CA0915</name>
</gene>
<dbReference type="InterPro" id="IPR007391">
    <property type="entry name" value="Vancomycin_resist_VanW"/>
</dbReference>
<dbReference type="EMBL" id="CP002191">
    <property type="protein sequence ID" value="AFD24842.1"/>
    <property type="molecule type" value="Genomic_DNA"/>
</dbReference>
<organism evidence="3 4">
    <name type="scientific">Deinococcus gobiensis (strain DSM 21396 / JCM 16679 / CGMCC 1.7299 / I-0)</name>
    <dbReference type="NCBI Taxonomy" id="745776"/>
    <lineage>
        <taxon>Bacteria</taxon>
        <taxon>Thermotogati</taxon>
        <taxon>Deinococcota</taxon>
        <taxon>Deinococci</taxon>
        <taxon>Deinococcales</taxon>
        <taxon>Deinococcaceae</taxon>
        <taxon>Deinococcus</taxon>
    </lineage>
</organism>
<dbReference type="STRING" id="745776.DGo_CA0915"/>
<dbReference type="KEGG" id="dgo:DGo_CA0915"/>
<proteinExistence type="predicted"/>
<dbReference type="AlphaFoldDB" id="H8GYI9"/>
<name>H8GYI9_DEIGI</name>
<protein>
    <submittedName>
        <fullName evidence="3">VanW</fullName>
    </submittedName>
</protein>
<accession>H8GYI9</accession>
<feature type="domain" description="YoaR-like putative peptidoglycan binding" evidence="2">
    <location>
        <begin position="72"/>
        <end position="176"/>
    </location>
</feature>
<keyword evidence="1" id="KW-0732">Signal</keyword>
<dbReference type="InterPro" id="IPR022029">
    <property type="entry name" value="YoaR-like_PG-bd"/>
</dbReference>
<dbReference type="Proteomes" id="UP000007575">
    <property type="component" value="Chromosome"/>
</dbReference>
<feature type="domain" description="YoaR-like putative peptidoglycan binding" evidence="2">
    <location>
        <begin position="248"/>
        <end position="306"/>
    </location>
</feature>
<keyword evidence="4" id="KW-1185">Reference proteome</keyword>
<dbReference type="PANTHER" id="PTHR35788">
    <property type="entry name" value="EXPORTED PROTEIN-RELATED"/>
    <property type="match status" value="1"/>
</dbReference>